<dbReference type="EMBL" id="JAGPNK010000008">
    <property type="protein sequence ID" value="KAH7316433.1"/>
    <property type="molecule type" value="Genomic_DNA"/>
</dbReference>
<gene>
    <name evidence="1" type="ORF">B0I35DRAFT_433059</name>
</gene>
<reference evidence="1" key="1">
    <citation type="journal article" date="2021" name="Nat. Commun.">
        <title>Genetic determinants of endophytism in the Arabidopsis root mycobiome.</title>
        <authorList>
            <person name="Mesny F."/>
            <person name="Miyauchi S."/>
            <person name="Thiergart T."/>
            <person name="Pickel B."/>
            <person name="Atanasova L."/>
            <person name="Karlsson M."/>
            <person name="Huettel B."/>
            <person name="Barry K.W."/>
            <person name="Haridas S."/>
            <person name="Chen C."/>
            <person name="Bauer D."/>
            <person name="Andreopoulos W."/>
            <person name="Pangilinan J."/>
            <person name="LaButti K."/>
            <person name="Riley R."/>
            <person name="Lipzen A."/>
            <person name="Clum A."/>
            <person name="Drula E."/>
            <person name="Henrissat B."/>
            <person name="Kohler A."/>
            <person name="Grigoriev I.V."/>
            <person name="Martin F.M."/>
            <person name="Hacquard S."/>
        </authorList>
    </citation>
    <scope>NUCLEOTIDE SEQUENCE</scope>
    <source>
        <strain evidence="1">MPI-CAGE-CH-0235</strain>
    </source>
</reference>
<name>A0A8K0SPH4_9HYPO</name>
<dbReference type="Proteomes" id="UP000813444">
    <property type="component" value="Unassembled WGS sequence"/>
</dbReference>
<organism evidence="1 2">
    <name type="scientific">Stachybotrys elegans</name>
    <dbReference type="NCBI Taxonomy" id="80388"/>
    <lineage>
        <taxon>Eukaryota</taxon>
        <taxon>Fungi</taxon>
        <taxon>Dikarya</taxon>
        <taxon>Ascomycota</taxon>
        <taxon>Pezizomycotina</taxon>
        <taxon>Sordariomycetes</taxon>
        <taxon>Hypocreomycetidae</taxon>
        <taxon>Hypocreales</taxon>
        <taxon>Stachybotryaceae</taxon>
        <taxon>Stachybotrys</taxon>
    </lineage>
</organism>
<keyword evidence="2" id="KW-1185">Reference proteome</keyword>
<evidence type="ECO:0000313" key="2">
    <source>
        <dbReference type="Proteomes" id="UP000813444"/>
    </source>
</evidence>
<protein>
    <submittedName>
        <fullName evidence="1">Uncharacterized protein</fullName>
    </submittedName>
</protein>
<sequence>MAPQRSRQGSYMRGQDNHLAAVLCKACWVCVRQTLTIHGTTESTGALWPAQRRQ</sequence>
<proteinExistence type="predicted"/>
<comment type="caution">
    <text evidence="1">The sequence shown here is derived from an EMBL/GenBank/DDBJ whole genome shotgun (WGS) entry which is preliminary data.</text>
</comment>
<evidence type="ECO:0000313" key="1">
    <source>
        <dbReference type="EMBL" id="KAH7316433.1"/>
    </source>
</evidence>
<dbReference type="AlphaFoldDB" id="A0A8K0SPH4"/>
<accession>A0A8K0SPH4</accession>